<evidence type="ECO:0000313" key="4">
    <source>
        <dbReference type="Proteomes" id="UP000288547"/>
    </source>
</evidence>
<feature type="compositionally biased region" description="Polar residues" evidence="1">
    <location>
        <begin position="1"/>
        <end position="12"/>
    </location>
</feature>
<dbReference type="Pfam" id="PF11298">
    <property type="entry name" value="DUF3099"/>
    <property type="match status" value="1"/>
</dbReference>
<accession>A0A444PV68</accession>
<feature type="transmembrane region" description="Helical" evidence="2">
    <location>
        <begin position="49"/>
        <end position="68"/>
    </location>
</feature>
<dbReference type="OrthoDB" id="4229919at2"/>
<evidence type="ECO:0000313" key="3">
    <source>
        <dbReference type="EMBL" id="RWZ51774.1"/>
    </source>
</evidence>
<organism evidence="3 4">
    <name type="scientific">Labedella phragmitis</name>
    <dbReference type="NCBI Taxonomy" id="2498849"/>
    <lineage>
        <taxon>Bacteria</taxon>
        <taxon>Bacillati</taxon>
        <taxon>Actinomycetota</taxon>
        <taxon>Actinomycetes</taxon>
        <taxon>Micrococcales</taxon>
        <taxon>Microbacteriaceae</taxon>
        <taxon>Labedella</taxon>
    </lineage>
</organism>
<feature type="transmembrane region" description="Helical" evidence="2">
    <location>
        <begin position="26"/>
        <end position="43"/>
    </location>
</feature>
<comment type="caution">
    <text evidence="3">The sequence shown here is derived from an EMBL/GenBank/DDBJ whole genome shotgun (WGS) entry which is preliminary data.</text>
</comment>
<evidence type="ECO:0000256" key="2">
    <source>
        <dbReference type="SAM" id="Phobius"/>
    </source>
</evidence>
<proteinExistence type="predicted"/>
<dbReference type="AlphaFoldDB" id="A0A444PV68"/>
<reference evidence="3 4" key="1">
    <citation type="submission" date="2018-12" db="EMBL/GenBank/DDBJ databases">
        <authorList>
            <person name="Li F."/>
        </authorList>
    </citation>
    <scope>NUCLEOTIDE SEQUENCE [LARGE SCALE GENOMIC DNA]</scope>
    <source>
        <strain evidence="3 4">11W25H-1</strain>
    </source>
</reference>
<protein>
    <submittedName>
        <fullName evidence="3">DUF3099 domain-containing protein</fullName>
    </submittedName>
</protein>
<dbReference type="EMBL" id="RZNB01000002">
    <property type="protein sequence ID" value="RWZ51774.1"/>
    <property type="molecule type" value="Genomic_DNA"/>
</dbReference>
<keyword evidence="2" id="KW-1133">Transmembrane helix</keyword>
<name>A0A444PV68_9MICO</name>
<feature type="region of interest" description="Disordered" evidence="1">
    <location>
        <begin position="1"/>
        <end position="20"/>
    </location>
</feature>
<sequence>MTMKQPSITSLPASPDEERRSRMRKYSIAMSVRMACILLVFVVPGWWMWVFALGAIVLPYIAVVLANVGDNRAGRVEAPGPRESLAIDRGFVEPPPAADRSAGDGR</sequence>
<dbReference type="Proteomes" id="UP000288547">
    <property type="component" value="Unassembled WGS sequence"/>
</dbReference>
<evidence type="ECO:0000256" key="1">
    <source>
        <dbReference type="SAM" id="MobiDB-lite"/>
    </source>
</evidence>
<gene>
    <name evidence="3" type="ORF">ELQ90_06665</name>
</gene>
<dbReference type="InterPro" id="IPR021449">
    <property type="entry name" value="DUF3099"/>
</dbReference>
<keyword evidence="2" id="KW-0812">Transmembrane</keyword>
<keyword evidence="2" id="KW-0472">Membrane</keyword>
<keyword evidence="4" id="KW-1185">Reference proteome</keyword>